<comment type="caution">
    <text evidence="1">The sequence shown here is derived from an EMBL/GenBank/DDBJ whole genome shotgun (WGS) entry which is preliminary data.</text>
</comment>
<evidence type="ECO:0000313" key="1">
    <source>
        <dbReference type="EMBL" id="CAG8829929.1"/>
    </source>
</evidence>
<keyword evidence="2" id="KW-1185">Reference proteome</keyword>
<accession>A0ABN7WET9</accession>
<sequence>QIKKHRKTRVKTTRNQNFLNYVKKEVPENKLPELEDQEFPKIEQRIKRLLLYEIQVLIKYKKQIQAITEPL</sequence>
<reference evidence="1 2" key="1">
    <citation type="submission" date="2021-06" db="EMBL/GenBank/DDBJ databases">
        <authorList>
            <person name="Kallberg Y."/>
            <person name="Tangrot J."/>
            <person name="Rosling A."/>
        </authorList>
    </citation>
    <scope>NUCLEOTIDE SEQUENCE [LARGE SCALE GENOMIC DNA]</scope>
    <source>
        <strain evidence="1 2">120-4 pot B 10/14</strain>
    </source>
</reference>
<proteinExistence type="predicted"/>
<dbReference type="EMBL" id="CAJVQB010041891">
    <property type="protein sequence ID" value="CAG8829929.1"/>
    <property type="molecule type" value="Genomic_DNA"/>
</dbReference>
<evidence type="ECO:0000313" key="2">
    <source>
        <dbReference type="Proteomes" id="UP000789901"/>
    </source>
</evidence>
<feature type="non-terminal residue" evidence="1">
    <location>
        <position position="1"/>
    </location>
</feature>
<gene>
    <name evidence="1" type="ORF">GMARGA_LOCUS30129</name>
</gene>
<name>A0ABN7WET9_GIGMA</name>
<organism evidence="1 2">
    <name type="scientific">Gigaspora margarita</name>
    <dbReference type="NCBI Taxonomy" id="4874"/>
    <lineage>
        <taxon>Eukaryota</taxon>
        <taxon>Fungi</taxon>
        <taxon>Fungi incertae sedis</taxon>
        <taxon>Mucoromycota</taxon>
        <taxon>Glomeromycotina</taxon>
        <taxon>Glomeromycetes</taxon>
        <taxon>Diversisporales</taxon>
        <taxon>Gigasporaceae</taxon>
        <taxon>Gigaspora</taxon>
    </lineage>
</organism>
<protein>
    <submittedName>
        <fullName evidence="1">37112_t:CDS:1</fullName>
    </submittedName>
</protein>
<dbReference type="Proteomes" id="UP000789901">
    <property type="component" value="Unassembled WGS sequence"/>
</dbReference>